<dbReference type="Proteomes" id="UP000092993">
    <property type="component" value="Unassembled WGS sequence"/>
</dbReference>
<gene>
    <name evidence="1" type="ORF">A0H81_14904</name>
</gene>
<dbReference type="EMBL" id="LUGG01000056">
    <property type="protein sequence ID" value="OBZ65094.1"/>
    <property type="molecule type" value="Genomic_DNA"/>
</dbReference>
<name>A0A1C7LQN8_GRIFR</name>
<proteinExistence type="predicted"/>
<comment type="caution">
    <text evidence="1">The sequence shown here is derived from an EMBL/GenBank/DDBJ whole genome shotgun (WGS) entry which is preliminary data.</text>
</comment>
<dbReference type="AlphaFoldDB" id="A0A1C7LQN8"/>
<evidence type="ECO:0000313" key="1">
    <source>
        <dbReference type="EMBL" id="OBZ65094.1"/>
    </source>
</evidence>
<organism evidence="1 2">
    <name type="scientific">Grifola frondosa</name>
    <name type="common">Maitake</name>
    <name type="synonym">Polyporus frondosus</name>
    <dbReference type="NCBI Taxonomy" id="5627"/>
    <lineage>
        <taxon>Eukaryota</taxon>
        <taxon>Fungi</taxon>
        <taxon>Dikarya</taxon>
        <taxon>Basidiomycota</taxon>
        <taxon>Agaricomycotina</taxon>
        <taxon>Agaricomycetes</taxon>
        <taxon>Polyporales</taxon>
        <taxon>Grifolaceae</taxon>
        <taxon>Grifola</taxon>
    </lineage>
</organism>
<evidence type="ECO:0000313" key="2">
    <source>
        <dbReference type="Proteomes" id="UP000092993"/>
    </source>
</evidence>
<protein>
    <submittedName>
        <fullName evidence="1">Uncharacterized protein</fullName>
    </submittedName>
</protein>
<reference evidence="1 2" key="1">
    <citation type="submission" date="2016-03" db="EMBL/GenBank/DDBJ databases">
        <title>Whole genome sequencing of Grifola frondosa 9006-11.</title>
        <authorList>
            <person name="Min B."/>
            <person name="Park H."/>
            <person name="Kim J.-G."/>
            <person name="Cho H."/>
            <person name="Oh Y.-L."/>
            <person name="Kong W.-S."/>
            <person name="Choi I.-G."/>
        </authorList>
    </citation>
    <scope>NUCLEOTIDE SEQUENCE [LARGE SCALE GENOMIC DNA]</scope>
    <source>
        <strain evidence="1 2">9006-11</strain>
    </source>
</reference>
<accession>A0A1C7LQN8</accession>
<keyword evidence="2" id="KW-1185">Reference proteome</keyword>
<sequence length="149" mass="15944">MSTAAVASHVVESLLLLTRTLRTSFCLAVTLDVPRLASRPCIIAKFSATNNGLSFSALFSLFTPQRPGSVYLGHSSNRPHPMYGNYYDPPEMRMTYHLRNIIALCGAIHRFAVIYAVIDAALSATGVALTAAVHRAVVGSACAAHPVTN</sequence>